<evidence type="ECO:0000313" key="1">
    <source>
        <dbReference type="EMBL" id="VUX12680.1"/>
    </source>
</evidence>
<dbReference type="Proteomes" id="UP000363661">
    <property type="component" value="Unassembled WGS sequence"/>
</dbReference>
<keyword evidence="2" id="KW-1185">Reference proteome</keyword>
<evidence type="ECO:0000313" key="2">
    <source>
        <dbReference type="Proteomes" id="UP000363661"/>
    </source>
</evidence>
<name>A0A564TZN0_9FIRM</name>
<organism evidence="1 2">
    <name type="scientific">[Ruminococcus] torques</name>
    <dbReference type="NCBI Taxonomy" id="33039"/>
    <lineage>
        <taxon>Bacteria</taxon>
        <taxon>Bacillati</taxon>
        <taxon>Bacillota</taxon>
        <taxon>Clostridia</taxon>
        <taxon>Lachnospirales</taxon>
        <taxon>Lachnospiraceae</taxon>
        <taxon>Mediterraneibacter</taxon>
    </lineage>
</organism>
<reference evidence="1 2" key="1">
    <citation type="submission" date="2019-07" db="EMBL/GenBank/DDBJ databases">
        <authorList>
            <person name="Hibberd C M."/>
            <person name="Gehrig L. J."/>
            <person name="Chang H.-W."/>
            <person name="Venkatesh S."/>
        </authorList>
    </citation>
    <scope>NUCLEOTIDE SEQUENCE [LARGE SCALE GENOMIC DNA]</scope>
    <source>
        <strain evidence="1">Ruminococcus_torques_SSTS_Bg7063</strain>
    </source>
</reference>
<dbReference type="SUPFAM" id="SSF55729">
    <property type="entry name" value="Acyl-CoA N-acyltransferases (Nat)"/>
    <property type="match status" value="1"/>
</dbReference>
<protein>
    <recommendedName>
        <fullName evidence="3">N-acetyltransferase domain-containing protein</fullName>
    </recommendedName>
</protein>
<dbReference type="Gene3D" id="3.40.630.30">
    <property type="match status" value="1"/>
</dbReference>
<dbReference type="EMBL" id="CABHNA010000060">
    <property type="protein sequence ID" value="VUX12680.1"/>
    <property type="molecule type" value="Genomic_DNA"/>
</dbReference>
<dbReference type="InterPro" id="IPR016181">
    <property type="entry name" value="Acyl_CoA_acyltransferase"/>
</dbReference>
<proteinExistence type="predicted"/>
<accession>A0A564TZN0</accession>
<sequence length="189" mass="22137">MMSLFECKRLPALENFIAKDYNGRIKPYIIWDNENQIIVGYFTLITTCMIVKMNEETNPEHIQEKDVEKIIPCVELEHFALNDIYLRWLEEHQYNNKGIGNFIYNKYIADIIASLSAEINFTYLILHAFNDSKVIDSYKRMGFETIEDDAESIVPVLSDVKALHSEYAGDCKFMFKDVETILREVERSD</sequence>
<evidence type="ECO:0008006" key="3">
    <source>
        <dbReference type="Google" id="ProtNLM"/>
    </source>
</evidence>
<dbReference type="AlphaFoldDB" id="A0A564TZN0"/>
<gene>
    <name evidence="1" type="ORF">RTSSTS7063_01821</name>
</gene>